<feature type="transmembrane region" description="Helical" evidence="1">
    <location>
        <begin position="211"/>
        <end position="229"/>
    </location>
</feature>
<feature type="transmembrane region" description="Helical" evidence="1">
    <location>
        <begin position="235"/>
        <end position="255"/>
    </location>
</feature>
<dbReference type="RefSeq" id="WP_032125287.1">
    <property type="nucleotide sequence ID" value="NZ_LN879502.1"/>
</dbReference>
<dbReference type="Proteomes" id="UP000069902">
    <property type="component" value="Chromosome cPNK"/>
</dbReference>
<dbReference type="EMBL" id="LN879502">
    <property type="protein sequence ID" value="CUI16392.1"/>
    <property type="molecule type" value="Genomic_DNA"/>
</dbReference>
<keyword evidence="1" id="KW-0812">Transmembrane</keyword>
<name>A0A0U5J9B6_9BACT</name>
<evidence type="ECO:0000256" key="1">
    <source>
        <dbReference type="SAM" id="Phobius"/>
    </source>
</evidence>
<gene>
    <name evidence="2" type="ORF">PNK_0766</name>
</gene>
<keyword evidence="3" id="KW-1185">Reference proteome</keyword>
<dbReference type="STRING" id="389348.PNK_0766"/>
<dbReference type="KEGG" id="pnl:PNK_0766"/>
<keyword evidence="1" id="KW-1133">Transmembrane helix</keyword>
<protein>
    <submittedName>
        <fullName evidence="2">Putative membrane protein</fullName>
    </submittedName>
</protein>
<organism evidence="2 3">
    <name type="scientific">Candidatus Protochlamydia naegleriophila</name>
    <dbReference type="NCBI Taxonomy" id="389348"/>
    <lineage>
        <taxon>Bacteria</taxon>
        <taxon>Pseudomonadati</taxon>
        <taxon>Chlamydiota</taxon>
        <taxon>Chlamydiia</taxon>
        <taxon>Parachlamydiales</taxon>
        <taxon>Parachlamydiaceae</taxon>
        <taxon>Candidatus Protochlamydia</taxon>
    </lineage>
</organism>
<dbReference type="AlphaFoldDB" id="A0A0U5J9B6"/>
<accession>A0A0U5J9B6</accession>
<proteinExistence type="predicted"/>
<evidence type="ECO:0000313" key="3">
    <source>
        <dbReference type="Proteomes" id="UP000069902"/>
    </source>
</evidence>
<evidence type="ECO:0000313" key="2">
    <source>
        <dbReference type="EMBL" id="CUI16392.1"/>
    </source>
</evidence>
<keyword evidence="1" id="KW-0472">Membrane</keyword>
<reference evidence="3" key="1">
    <citation type="submission" date="2015-09" db="EMBL/GenBank/DDBJ databases">
        <authorList>
            <person name="Bertelli C."/>
        </authorList>
    </citation>
    <scope>NUCLEOTIDE SEQUENCE [LARGE SCALE GENOMIC DNA]</scope>
    <source>
        <strain evidence="3">KNic</strain>
    </source>
</reference>
<sequence length="324" mass="35432">MGVKASQSRIDGIPSIEDDFTSCAPKGIGSVQGQAIHQLFSKDVFIQDLSQASLEETTSPSFWSKINPWWIPEIQANKIETSKTVSDMEIQKAEPISSVPGLDKPTLPGEASLEGVVPQFAPQSIKKQEVKLSEKDLLEVVSNLEQRTVDEVMAIVIKAQLEIERDGAALSQDSFTRLQNMRKIQEQMLEDVKEALAKDQRLAGYLDKAQMVAIAGAALCGLASIAITAGMSTPAVIAAAKFSGFFTAAITAITAGGKGYNNVRTNEDKASQTTYKHELQKTNESADDHRDEMVKFAESNGHFQDELIRLLKRLKKMNDTVFQG</sequence>
<dbReference type="PATRIC" id="fig|389348.3.peg.839"/>
<dbReference type="InParanoid" id="A0A0U5J9B6"/>